<accession>A0ABT0ZZJ4</accession>
<organism evidence="2 3">
    <name type="scientific">Pseudonocardia humida</name>
    <dbReference type="NCBI Taxonomy" id="2800819"/>
    <lineage>
        <taxon>Bacteria</taxon>
        <taxon>Bacillati</taxon>
        <taxon>Actinomycetota</taxon>
        <taxon>Actinomycetes</taxon>
        <taxon>Pseudonocardiales</taxon>
        <taxon>Pseudonocardiaceae</taxon>
        <taxon>Pseudonocardia</taxon>
    </lineage>
</organism>
<dbReference type="InterPro" id="IPR032710">
    <property type="entry name" value="NTF2-like_dom_sf"/>
</dbReference>
<feature type="signal peptide" evidence="1">
    <location>
        <begin position="1"/>
        <end position="24"/>
    </location>
</feature>
<dbReference type="EMBL" id="JAGSOV010000028">
    <property type="protein sequence ID" value="MCO1656054.1"/>
    <property type="molecule type" value="Genomic_DNA"/>
</dbReference>
<sequence>MKTLRAVLVAAVLTAGVAACGADAATEIDEAFKGYHTAVLARDFPAACAYNAPEATAKLLSSLATQGVNAATCEEAFAVVFDQGGAAETADTISRTAKIDDIQVDGDEATVRWTAVVDGNASPTTWGMRRIDGAWKLVLTN</sequence>
<reference evidence="2" key="1">
    <citation type="submission" date="2021-04" db="EMBL/GenBank/DDBJ databases">
        <title>Pseudonocardia sp. nov., isolated from sandy soil of mangrove forest.</title>
        <authorList>
            <person name="Zan Z."/>
            <person name="Huang R."/>
            <person name="Liu W."/>
        </authorList>
    </citation>
    <scope>NUCLEOTIDE SEQUENCE</scope>
    <source>
        <strain evidence="2">S2-4</strain>
    </source>
</reference>
<evidence type="ECO:0000313" key="3">
    <source>
        <dbReference type="Proteomes" id="UP001165283"/>
    </source>
</evidence>
<protein>
    <recommendedName>
        <fullName evidence="4">Lumazine-binding protein</fullName>
    </recommendedName>
</protein>
<gene>
    <name evidence="2" type="ORF">KDL28_13425</name>
</gene>
<feature type="chain" id="PRO_5045248381" description="Lumazine-binding protein" evidence="1">
    <location>
        <begin position="25"/>
        <end position="141"/>
    </location>
</feature>
<dbReference type="SUPFAM" id="SSF54427">
    <property type="entry name" value="NTF2-like"/>
    <property type="match status" value="1"/>
</dbReference>
<name>A0ABT0ZZJ4_9PSEU</name>
<dbReference type="Proteomes" id="UP001165283">
    <property type="component" value="Unassembled WGS sequence"/>
</dbReference>
<evidence type="ECO:0000313" key="2">
    <source>
        <dbReference type="EMBL" id="MCO1656054.1"/>
    </source>
</evidence>
<comment type="caution">
    <text evidence="2">The sequence shown here is derived from an EMBL/GenBank/DDBJ whole genome shotgun (WGS) entry which is preliminary data.</text>
</comment>
<evidence type="ECO:0000256" key="1">
    <source>
        <dbReference type="SAM" id="SignalP"/>
    </source>
</evidence>
<dbReference type="PROSITE" id="PS51257">
    <property type="entry name" value="PROKAR_LIPOPROTEIN"/>
    <property type="match status" value="1"/>
</dbReference>
<dbReference type="Gene3D" id="3.10.450.50">
    <property type="match status" value="1"/>
</dbReference>
<dbReference type="RefSeq" id="WP_252438409.1">
    <property type="nucleotide sequence ID" value="NZ_JAGSOV010000028.1"/>
</dbReference>
<keyword evidence="1" id="KW-0732">Signal</keyword>
<proteinExistence type="predicted"/>
<evidence type="ECO:0008006" key="4">
    <source>
        <dbReference type="Google" id="ProtNLM"/>
    </source>
</evidence>
<keyword evidence="3" id="KW-1185">Reference proteome</keyword>